<dbReference type="CDD" id="cd08346">
    <property type="entry name" value="PcpA_N_like"/>
    <property type="match status" value="1"/>
</dbReference>
<dbReference type="InterPro" id="IPR004360">
    <property type="entry name" value="Glyas_Fos-R_dOase_dom"/>
</dbReference>
<evidence type="ECO:0000313" key="2">
    <source>
        <dbReference type="EMBL" id="SKC95855.1"/>
    </source>
</evidence>
<keyword evidence="3" id="KW-1185">Reference proteome</keyword>
<organism evidence="2 3">
    <name type="scientific">Chitinophaga ginsengisegetis</name>
    <dbReference type="NCBI Taxonomy" id="393003"/>
    <lineage>
        <taxon>Bacteria</taxon>
        <taxon>Pseudomonadati</taxon>
        <taxon>Bacteroidota</taxon>
        <taxon>Chitinophagia</taxon>
        <taxon>Chitinophagales</taxon>
        <taxon>Chitinophagaceae</taxon>
        <taxon>Chitinophaga</taxon>
    </lineage>
</organism>
<dbReference type="Proteomes" id="UP000190166">
    <property type="component" value="Unassembled WGS sequence"/>
</dbReference>
<sequence>MLLEYNRVIMNNSILGLHHITAIAGSAQENLNFYTRTIGLRLVKKTVNFDDPGTYHLYYGDESGSAGTILTFFPWEGIGQGREGVGMATEIGYAVPAGSLEFWLDRFAKKQVKTSEIAERFGEQFFSFRDPDGLSLSLIVPKTEDNRVPWETDEIKKDTATKGFHSTTLTLRKIDETAKVLTDILGYRFLSQEGNRYRFITDAVDTAAIIDLLEVPDGQRGIGAAGTNHHVAFRVKDEQVQMEVREKVLSRNLQITPKIDRDYFFSLYFREPGGVLFEIATENPGFTVDEPLNELGTHLMLPHQHAHLREDLEKVLPKLS</sequence>
<protein>
    <submittedName>
        <fullName evidence="2">Glyoxalase family protein</fullName>
    </submittedName>
</protein>
<dbReference type="PANTHER" id="PTHR36110">
    <property type="entry name" value="RING-CLEAVING DIOXYGENASE MHQE-RELATED"/>
    <property type="match status" value="1"/>
</dbReference>
<dbReference type="STRING" id="393003.SAMN05660461_0540"/>
<dbReference type="AlphaFoldDB" id="A0A1T5N5W6"/>
<dbReference type="InterPro" id="IPR029068">
    <property type="entry name" value="Glyas_Bleomycin-R_OHBP_Dase"/>
</dbReference>
<dbReference type="Pfam" id="PF00903">
    <property type="entry name" value="Glyoxalase"/>
    <property type="match status" value="2"/>
</dbReference>
<dbReference type="InterPro" id="IPR037523">
    <property type="entry name" value="VOC_core"/>
</dbReference>
<feature type="domain" description="VOC" evidence="1">
    <location>
        <begin position="16"/>
        <end position="141"/>
    </location>
</feature>
<feature type="domain" description="VOC" evidence="1">
    <location>
        <begin position="163"/>
        <end position="282"/>
    </location>
</feature>
<dbReference type="EMBL" id="FUZZ01000001">
    <property type="protein sequence ID" value="SKC95855.1"/>
    <property type="molecule type" value="Genomic_DNA"/>
</dbReference>
<proteinExistence type="predicted"/>
<dbReference type="PROSITE" id="PS51819">
    <property type="entry name" value="VOC"/>
    <property type="match status" value="2"/>
</dbReference>
<dbReference type="InterPro" id="IPR052537">
    <property type="entry name" value="Extradiol_RC_dioxygenase"/>
</dbReference>
<name>A0A1T5N5W6_9BACT</name>
<evidence type="ECO:0000313" key="3">
    <source>
        <dbReference type="Proteomes" id="UP000190166"/>
    </source>
</evidence>
<evidence type="ECO:0000259" key="1">
    <source>
        <dbReference type="PROSITE" id="PS51819"/>
    </source>
</evidence>
<gene>
    <name evidence="2" type="ORF">SAMN05660461_0540</name>
</gene>
<dbReference type="Gene3D" id="3.10.180.10">
    <property type="entry name" value="2,3-Dihydroxybiphenyl 1,2-Dioxygenase, domain 1"/>
    <property type="match status" value="2"/>
</dbReference>
<dbReference type="CDD" id="cd08347">
    <property type="entry name" value="PcpA_C_like"/>
    <property type="match status" value="1"/>
</dbReference>
<dbReference type="PANTHER" id="PTHR36110:SF2">
    <property type="entry name" value="RING-CLEAVING DIOXYGENASE MHQE-RELATED"/>
    <property type="match status" value="1"/>
</dbReference>
<reference evidence="2 3" key="1">
    <citation type="submission" date="2017-02" db="EMBL/GenBank/DDBJ databases">
        <authorList>
            <person name="Peterson S.W."/>
        </authorList>
    </citation>
    <scope>NUCLEOTIDE SEQUENCE [LARGE SCALE GENOMIC DNA]</scope>
    <source>
        <strain evidence="2 3">DSM 18108</strain>
    </source>
</reference>
<accession>A0A1T5N5W6</accession>
<dbReference type="SUPFAM" id="SSF54593">
    <property type="entry name" value="Glyoxalase/Bleomycin resistance protein/Dihydroxybiphenyl dioxygenase"/>
    <property type="match status" value="1"/>
</dbReference>